<dbReference type="EMBL" id="VDMD01000022">
    <property type="protein sequence ID" value="TRM60384.1"/>
    <property type="molecule type" value="Genomic_DNA"/>
</dbReference>
<dbReference type="InterPro" id="IPR000560">
    <property type="entry name" value="His_Pase_clade-2"/>
</dbReference>
<dbReference type="Pfam" id="PF00328">
    <property type="entry name" value="His_Phos_2"/>
    <property type="match status" value="1"/>
</dbReference>
<accession>A0A550C6F7</accession>
<dbReference type="InterPro" id="IPR050645">
    <property type="entry name" value="Histidine_acid_phosphatase"/>
</dbReference>
<sequence>MAPPQTGVFEPPAAPYTYTLPQVPLDAERYPVAPQGLELEQVHVYVRHGERTPVGVRLAAPPASIPEHWIMCKTARQLQAAVAGTTGVTAVVSEHNDDFLRTRKVLERRDGSSAEGECLLGELTDLGRQSTYNFGKSLRDLYVDRLKFLPNFLGNREEVYFRSTNIPRTMESLQQIVHGLYPTKKCHPEQVPPLLVRNSQDENLVSNTYACKRLEFLKIGFAQAAAAAYNPMLENLDKKLSKYTGGPIRVDGKPRASGILDTIRASVAHGIKIPPEFEEKAVMDVLERAVVNEWFSGYKTEEVRRLGLGRLLDDMARKMQSKVEQGHKDPLKILVHSTHDTALAGLLSTLDVFDDKWPAFTSAITFELFKRDPVAEGRSIMQTIMSPFRTKSGPEHFVRVRYQNRNLPLPLCAEEGQHLEGRPEFCAMSVFKARVKELTPVDFEAECAPK</sequence>
<dbReference type="OrthoDB" id="10257284at2759"/>
<dbReference type="Gene3D" id="3.40.50.1240">
    <property type="entry name" value="Phosphoglycerate mutase-like"/>
    <property type="match status" value="1"/>
</dbReference>
<comment type="similarity">
    <text evidence="1">Belongs to the histidine acid phosphatase family.</text>
</comment>
<dbReference type="InterPro" id="IPR033379">
    <property type="entry name" value="Acid_Pase_AS"/>
</dbReference>
<dbReference type="PANTHER" id="PTHR11567">
    <property type="entry name" value="ACID PHOSPHATASE-RELATED"/>
    <property type="match status" value="1"/>
</dbReference>
<dbReference type="CDD" id="cd07061">
    <property type="entry name" value="HP_HAP_like"/>
    <property type="match status" value="1"/>
</dbReference>
<evidence type="ECO:0000256" key="1">
    <source>
        <dbReference type="ARBA" id="ARBA00005375"/>
    </source>
</evidence>
<proteinExistence type="inferred from homology"/>
<reference evidence="3 4" key="1">
    <citation type="journal article" date="2019" name="New Phytol.">
        <title>Comparative genomics reveals unique wood-decay strategies and fruiting body development in the Schizophyllaceae.</title>
        <authorList>
            <person name="Almasi E."/>
            <person name="Sahu N."/>
            <person name="Krizsan K."/>
            <person name="Balint B."/>
            <person name="Kovacs G.M."/>
            <person name="Kiss B."/>
            <person name="Cseklye J."/>
            <person name="Drula E."/>
            <person name="Henrissat B."/>
            <person name="Nagy I."/>
            <person name="Chovatia M."/>
            <person name="Adam C."/>
            <person name="LaButti K."/>
            <person name="Lipzen A."/>
            <person name="Riley R."/>
            <person name="Grigoriev I.V."/>
            <person name="Nagy L.G."/>
        </authorList>
    </citation>
    <scope>NUCLEOTIDE SEQUENCE [LARGE SCALE GENOMIC DNA]</scope>
    <source>
        <strain evidence="3 4">NL-1724</strain>
    </source>
</reference>
<evidence type="ECO:0000313" key="3">
    <source>
        <dbReference type="EMBL" id="TRM60384.1"/>
    </source>
</evidence>
<keyword evidence="4" id="KW-1185">Reference proteome</keyword>
<protein>
    <submittedName>
        <fullName evidence="3">Histidine phosphatase superfamily</fullName>
    </submittedName>
</protein>
<evidence type="ECO:0000256" key="2">
    <source>
        <dbReference type="ARBA" id="ARBA00022801"/>
    </source>
</evidence>
<comment type="caution">
    <text evidence="3">The sequence shown here is derived from an EMBL/GenBank/DDBJ whole genome shotgun (WGS) entry which is preliminary data.</text>
</comment>
<dbReference type="STRING" id="97359.A0A550C6F7"/>
<name>A0A550C6F7_9AGAR</name>
<dbReference type="GO" id="GO:0016791">
    <property type="term" value="F:phosphatase activity"/>
    <property type="evidence" value="ECO:0007669"/>
    <property type="project" value="TreeGrafter"/>
</dbReference>
<dbReference type="Proteomes" id="UP000320762">
    <property type="component" value="Unassembled WGS sequence"/>
</dbReference>
<evidence type="ECO:0000313" key="4">
    <source>
        <dbReference type="Proteomes" id="UP000320762"/>
    </source>
</evidence>
<dbReference type="InterPro" id="IPR029033">
    <property type="entry name" value="His_PPase_superfam"/>
</dbReference>
<dbReference type="PANTHER" id="PTHR11567:SF110">
    <property type="entry name" value="2-PHOSPHOXYLOSE PHOSPHATASE 1"/>
    <property type="match status" value="1"/>
</dbReference>
<keyword evidence="2" id="KW-0378">Hydrolase</keyword>
<dbReference type="SUPFAM" id="SSF53254">
    <property type="entry name" value="Phosphoglycerate mutase-like"/>
    <property type="match status" value="1"/>
</dbReference>
<organism evidence="3 4">
    <name type="scientific">Schizophyllum amplum</name>
    <dbReference type="NCBI Taxonomy" id="97359"/>
    <lineage>
        <taxon>Eukaryota</taxon>
        <taxon>Fungi</taxon>
        <taxon>Dikarya</taxon>
        <taxon>Basidiomycota</taxon>
        <taxon>Agaricomycotina</taxon>
        <taxon>Agaricomycetes</taxon>
        <taxon>Agaricomycetidae</taxon>
        <taxon>Agaricales</taxon>
        <taxon>Schizophyllaceae</taxon>
        <taxon>Schizophyllum</taxon>
    </lineage>
</organism>
<dbReference type="PROSITE" id="PS00778">
    <property type="entry name" value="HIS_ACID_PHOSPHAT_2"/>
    <property type="match status" value="1"/>
</dbReference>
<gene>
    <name evidence="3" type="ORF">BD626DRAFT_407681</name>
</gene>
<dbReference type="AlphaFoldDB" id="A0A550C6F7"/>